<feature type="transmembrane region" description="Helical" evidence="10">
    <location>
        <begin position="89"/>
        <end position="110"/>
    </location>
</feature>
<evidence type="ECO:0000256" key="8">
    <source>
        <dbReference type="ARBA" id="ARBA00022989"/>
    </source>
</evidence>
<dbReference type="CDD" id="cd06261">
    <property type="entry name" value="TM_PBP2"/>
    <property type="match status" value="1"/>
</dbReference>
<accession>A0A917GY26</accession>
<dbReference type="RefSeq" id="WP_188537681.1">
    <property type="nucleotide sequence ID" value="NZ_BMEQ01000013.1"/>
</dbReference>
<comment type="subcellular location">
    <subcellularLocation>
        <location evidence="2 10">Cell membrane</location>
        <topology evidence="2 10">Multi-pass membrane protein</topology>
    </subcellularLocation>
</comment>
<dbReference type="EMBL" id="BMEQ01000013">
    <property type="protein sequence ID" value="GGG60980.1"/>
    <property type="molecule type" value="Genomic_DNA"/>
</dbReference>
<feature type="transmembrane region" description="Helical" evidence="10">
    <location>
        <begin position="55"/>
        <end position="77"/>
    </location>
</feature>
<evidence type="ECO:0000259" key="12">
    <source>
        <dbReference type="PROSITE" id="PS50928"/>
    </source>
</evidence>
<evidence type="ECO:0000256" key="3">
    <source>
        <dbReference type="ARBA" id="ARBA00007069"/>
    </source>
</evidence>
<evidence type="ECO:0000256" key="7">
    <source>
        <dbReference type="ARBA" id="ARBA00022692"/>
    </source>
</evidence>
<evidence type="ECO:0000256" key="1">
    <source>
        <dbReference type="ARBA" id="ARBA00003510"/>
    </source>
</evidence>
<feature type="region of interest" description="Disordered" evidence="11">
    <location>
        <begin position="1"/>
        <end position="23"/>
    </location>
</feature>
<evidence type="ECO:0000256" key="9">
    <source>
        <dbReference type="ARBA" id="ARBA00023136"/>
    </source>
</evidence>
<reference evidence="13" key="1">
    <citation type="journal article" date="2014" name="Int. J. Syst. Evol. Microbiol.">
        <title>Complete genome sequence of Corynebacterium casei LMG S-19264T (=DSM 44701T), isolated from a smear-ripened cheese.</title>
        <authorList>
            <consortium name="US DOE Joint Genome Institute (JGI-PGF)"/>
            <person name="Walter F."/>
            <person name="Albersmeier A."/>
            <person name="Kalinowski J."/>
            <person name="Ruckert C."/>
        </authorList>
    </citation>
    <scope>NUCLEOTIDE SEQUENCE</scope>
    <source>
        <strain evidence="13">CGMCC 1.12187</strain>
    </source>
</reference>
<organism evidence="13 14">
    <name type="scientific">Kocuria dechangensis</name>
    <dbReference type="NCBI Taxonomy" id="1176249"/>
    <lineage>
        <taxon>Bacteria</taxon>
        <taxon>Bacillati</taxon>
        <taxon>Actinomycetota</taxon>
        <taxon>Actinomycetes</taxon>
        <taxon>Micrococcales</taxon>
        <taxon>Micrococcaceae</taxon>
        <taxon>Kocuria</taxon>
    </lineage>
</organism>
<evidence type="ECO:0000313" key="13">
    <source>
        <dbReference type="EMBL" id="GGG60980.1"/>
    </source>
</evidence>
<dbReference type="InterPro" id="IPR000515">
    <property type="entry name" value="MetI-like"/>
</dbReference>
<dbReference type="GO" id="GO:0005886">
    <property type="term" value="C:plasma membrane"/>
    <property type="evidence" value="ECO:0007669"/>
    <property type="project" value="UniProtKB-SubCell"/>
</dbReference>
<feature type="compositionally biased region" description="Polar residues" evidence="11">
    <location>
        <begin position="1"/>
        <end position="14"/>
    </location>
</feature>
<keyword evidence="6" id="KW-0592">Phosphate transport</keyword>
<sequence>MSTTLLRNQTSTPPTGGRRSRLTRNQRPAWLVPTIGIAAVVVGAAAAALVGFNVALWAVFSAVIFLVAAPVAVTAVEGRRKGADSLVTYLVYTAFILAVVPLVSVIWTVLANGLPGLNSNLLLTSMNGVTGATDNAAAAGETPVLGGAYHAIVGTVSITFWATLLSVPIGLLTAIYLVEYSRGGWLGRAITFFVDVMTGIPSIVAGLFAAALFGLLFGPSTRFGFVAAVALTVLMIPTVVKNTEEMLKIVPNELREAAYALGVRKWRTIVKVVIPTAISGIASGVTLAIARVIGETAPLLVTAGFATAINWNSFSGWMTTLPTFIYYQIMTPTSPTNPDPSAQRAWAAALILIIIVMLLNLVARLVAKAFAPKTAGR</sequence>
<feature type="transmembrane region" description="Helical" evidence="10">
    <location>
        <begin position="223"/>
        <end position="240"/>
    </location>
</feature>
<dbReference type="AlphaFoldDB" id="A0A917GY26"/>
<comment type="caution">
    <text evidence="13">The sequence shown here is derived from an EMBL/GenBank/DDBJ whole genome shotgun (WGS) entry which is preliminary data.</text>
</comment>
<evidence type="ECO:0000256" key="2">
    <source>
        <dbReference type="ARBA" id="ARBA00004651"/>
    </source>
</evidence>
<dbReference type="PROSITE" id="PS50928">
    <property type="entry name" value="ABC_TM1"/>
    <property type="match status" value="1"/>
</dbReference>
<comment type="similarity">
    <text evidence="3 10">Belongs to the binding-protein-dependent transport system permease family. CysTW subfamily.</text>
</comment>
<dbReference type="InterPro" id="IPR035906">
    <property type="entry name" value="MetI-like_sf"/>
</dbReference>
<evidence type="ECO:0000256" key="10">
    <source>
        <dbReference type="RuleBase" id="RU363043"/>
    </source>
</evidence>
<feature type="transmembrane region" description="Helical" evidence="10">
    <location>
        <begin position="28"/>
        <end position="49"/>
    </location>
</feature>
<evidence type="ECO:0000256" key="5">
    <source>
        <dbReference type="ARBA" id="ARBA00022475"/>
    </source>
</evidence>
<feature type="transmembrane region" description="Helical" evidence="10">
    <location>
        <begin position="345"/>
        <end position="367"/>
    </location>
</feature>
<evidence type="ECO:0000256" key="6">
    <source>
        <dbReference type="ARBA" id="ARBA00022592"/>
    </source>
</evidence>
<evidence type="ECO:0000313" key="14">
    <source>
        <dbReference type="Proteomes" id="UP000638848"/>
    </source>
</evidence>
<dbReference type="GO" id="GO:0035435">
    <property type="term" value="P:phosphate ion transmembrane transport"/>
    <property type="evidence" value="ECO:0007669"/>
    <property type="project" value="InterPro"/>
</dbReference>
<keyword evidence="7 10" id="KW-0812">Transmembrane</keyword>
<dbReference type="Proteomes" id="UP000638848">
    <property type="component" value="Unassembled WGS sequence"/>
</dbReference>
<feature type="transmembrane region" description="Helical" evidence="10">
    <location>
        <begin position="158"/>
        <end position="178"/>
    </location>
</feature>
<dbReference type="InterPro" id="IPR005672">
    <property type="entry name" value="Phosphate_PstA"/>
</dbReference>
<dbReference type="InterPro" id="IPR051408">
    <property type="entry name" value="Phosphate_transprt_permease"/>
</dbReference>
<reference evidence="13" key="2">
    <citation type="submission" date="2020-09" db="EMBL/GenBank/DDBJ databases">
        <authorList>
            <person name="Sun Q."/>
            <person name="Zhou Y."/>
        </authorList>
    </citation>
    <scope>NUCLEOTIDE SEQUENCE</scope>
    <source>
        <strain evidence="13">CGMCC 1.12187</strain>
    </source>
</reference>
<proteinExistence type="inferred from homology"/>
<feature type="transmembrane region" description="Helical" evidence="10">
    <location>
        <begin position="190"/>
        <end position="217"/>
    </location>
</feature>
<dbReference type="Pfam" id="PF00528">
    <property type="entry name" value="BPD_transp_1"/>
    <property type="match status" value="1"/>
</dbReference>
<evidence type="ECO:0000256" key="4">
    <source>
        <dbReference type="ARBA" id="ARBA00022448"/>
    </source>
</evidence>
<comment type="function">
    <text evidence="1">Part of the binding-protein-dependent transport system for phosphate; probably responsible for the translocation of the substrate across the membrane.</text>
</comment>
<name>A0A917GY26_9MICC</name>
<keyword evidence="5 10" id="KW-1003">Cell membrane</keyword>
<evidence type="ECO:0000256" key="11">
    <source>
        <dbReference type="SAM" id="MobiDB-lite"/>
    </source>
</evidence>
<dbReference type="Gene3D" id="1.10.3720.10">
    <property type="entry name" value="MetI-like"/>
    <property type="match status" value="1"/>
</dbReference>
<dbReference type="PANTHER" id="PTHR42922">
    <property type="entry name" value="PHOSPHATE TRANSPORT SYSTEM PERMEASE PROTEIN PSTA"/>
    <property type="match status" value="1"/>
</dbReference>
<keyword evidence="4" id="KW-0813">Transport</keyword>
<keyword evidence="8 10" id="KW-1133">Transmembrane helix</keyword>
<dbReference type="PANTHER" id="PTHR42922:SF1">
    <property type="entry name" value="PHOSPHATE TRANSPORT SYSTEM PERMEASE PROTEIN PSTA"/>
    <property type="match status" value="1"/>
</dbReference>
<protein>
    <recommendedName>
        <fullName evidence="10">Phosphate transport system permease protein PstA</fullName>
    </recommendedName>
</protein>
<gene>
    <name evidence="13" type="primary">pstA</name>
    <name evidence="13" type="ORF">GCM10011374_24890</name>
</gene>
<dbReference type="GO" id="GO:0005315">
    <property type="term" value="F:phosphate transmembrane transporter activity"/>
    <property type="evidence" value="ECO:0007669"/>
    <property type="project" value="InterPro"/>
</dbReference>
<keyword evidence="9 10" id="KW-0472">Membrane</keyword>
<keyword evidence="14" id="KW-1185">Reference proteome</keyword>
<dbReference type="NCBIfam" id="TIGR00974">
    <property type="entry name" value="3a0107s02c"/>
    <property type="match status" value="1"/>
</dbReference>
<feature type="transmembrane region" description="Helical" evidence="10">
    <location>
        <begin position="272"/>
        <end position="293"/>
    </location>
</feature>
<feature type="domain" description="ABC transmembrane type-1" evidence="12">
    <location>
        <begin position="152"/>
        <end position="363"/>
    </location>
</feature>
<dbReference type="SUPFAM" id="SSF161098">
    <property type="entry name" value="MetI-like"/>
    <property type="match status" value="1"/>
</dbReference>